<dbReference type="PROSITE" id="PS51885">
    <property type="entry name" value="NEPRILYSIN"/>
    <property type="match status" value="1"/>
</dbReference>
<keyword evidence="10" id="KW-0732">Signal</keyword>
<evidence type="ECO:0000256" key="2">
    <source>
        <dbReference type="ARBA" id="ARBA00004401"/>
    </source>
</evidence>
<keyword evidence="4" id="KW-0645">Protease</keyword>
<dbReference type="InterPro" id="IPR024079">
    <property type="entry name" value="MetalloPept_cat_dom_sf"/>
</dbReference>
<feature type="compositionally biased region" description="Acidic residues" evidence="9">
    <location>
        <begin position="278"/>
        <end position="300"/>
    </location>
</feature>
<feature type="region of interest" description="Disordered" evidence="9">
    <location>
        <begin position="130"/>
        <end position="149"/>
    </location>
</feature>
<organism evidence="13 14">
    <name type="scientific">Lucilia cuprina</name>
    <name type="common">Green bottle fly</name>
    <name type="synonym">Australian sheep blowfly</name>
    <dbReference type="NCBI Taxonomy" id="7375"/>
    <lineage>
        <taxon>Eukaryota</taxon>
        <taxon>Metazoa</taxon>
        <taxon>Ecdysozoa</taxon>
        <taxon>Arthropoda</taxon>
        <taxon>Hexapoda</taxon>
        <taxon>Insecta</taxon>
        <taxon>Pterygota</taxon>
        <taxon>Neoptera</taxon>
        <taxon>Endopterygota</taxon>
        <taxon>Diptera</taxon>
        <taxon>Brachycera</taxon>
        <taxon>Muscomorpha</taxon>
        <taxon>Oestroidea</taxon>
        <taxon>Calliphoridae</taxon>
        <taxon>Luciliinae</taxon>
        <taxon>Lucilia</taxon>
    </lineage>
</organism>
<gene>
    <name evidence="13" type="ORF">FF38_03964</name>
</gene>
<dbReference type="InterPro" id="IPR008753">
    <property type="entry name" value="Peptidase_M13_N"/>
</dbReference>
<dbReference type="Pfam" id="PF05649">
    <property type="entry name" value="Peptidase_M13_N"/>
    <property type="match status" value="1"/>
</dbReference>
<keyword evidence="8" id="KW-0482">Metalloprotease</keyword>
<evidence type="ECO:0000256" key="8">
    <source>
        <dbReference type="ARBA" id="ARBA00023049"/>
    </source>
</evidence>
<dbReference type="OrthoDB" id="8008423at2759"/>
<keyword evidence="14" id="KW-1185">Reference proteome</keyword>
<dbReference type="InterPro" id="IPR018497">
    <property type="entry name" value="Peptidase_M13_C"/>
</dbReference>
<dbReference type="AlphaFoldDB" id="A0A0L0CFP1"/>
<feature type="domain" description="Peptidase M13 C-terminal" evidence="11">
    <location>
        <begin position="708"/>
        <end position="796"/>
    </location>
</feature>
<dbReference type="Proteomes" id="UP000037069">
    <property type="component" value="Unassembled WGS sequence"/>
</dbReference>
<evidence type="ECO:0008006" key="15">
    <source>
        <dbReference type="Google" id="ProtNLM"/>
    </source>
</evidence>
<dbReference type="PANTHER" id="PTHR11733">
    <property type="entry name" value="ZINC METALLOPROTEASE FAMILY M13 NEPRILYSIN-RELATED"/>
    <property type="match status" value="1"/>
</dbReference>
<feature type="signal peptide" evidence="10">
    <location>
        <begin position="1"/>
        <end position="30"/>
    </location>
</feature>
<feature type="region of interest" description="Disordered" evidence="9">
    <location>
        <begin position="260"/>
        <end position="310"/>
    </location>
</feature>
<evidence type="ECO:0000256" key="3">
    <source>
        <dbReference type="ARBA" id="ARBA00007357"/>
    </source>
</evidence>
<dbReference type="GO" id="GO:0016485">
    <property type="term" value="P:protein processing"/>
    <property type="evidence" value="ECO:0007669"/>
    <property type="project" value="TreeGrafter"/>
</dbReference>
<comment type="cofactor">
    <cofactor evidence="1">
        <name>Zn(2+)</name>
        <dbReference type="ChEBI" id="CHEBI:29105"/>
    </cofactor>
</comment>
<dbReference type="GO" id="GO:0005886">
    <property type="term" value="C:plasma membrane"/>
    <property type="evidence" value="ECO:0007669"/>
    <property type="project" value="TreeGrafter"/>
</dbReference>
<dbReference type="PANTHER" id="PTHR11733:SF167">
    <property type="entry name" value="FI17812P1-RELATED"/>
    <property type="match status" value="1"/>
</dbReference>
<feature type="chain" id="PRO_5005536319" description="Endothelin-converting enzyme 1" evidence="10">
    <location>
        <begin position="31"/>
        <end position="799"/>
    </location>
</feature>
<dbReference type="Gene3D" id="3.40.390.10">
    <property type="entry name" value="Collagenase (Catalytic Domain)"/>
    <property type="match status" value="2"/>
</dbReference>
<keyword evidence="5" id="KW-0479">Metal-binding</keyword>
<comment type="similarity">
    <text evidence="3">Belongs to the peptidase M13 family.</text>
</comment>
<feature type="compositionally biased region" description="Basic and acidic residues" evidence="9">
    <location>
        <begin position="264"/>
        <end position="277"/>
    </location>
</feature>
<feature type="compositionally biased region" description="Basic and acidic residues" evidence="9">
    <location>
        <begin position="130"/>
        <end position="148"/>
    </location>
</feature>
<evidence type="ECO:0000259" key="12">
    <source>
        <dbReference type="Pfam" id="PF05649"/>
    </source>
</evidence>
<evidence type="ECO:0000256" key="10">
    <source>
        <dbReference type="SAM" id="SignalP"/>
    </source>
</evidence>
<dbReference type="Pfam" id="PF01431">
    <property type="entry name" value="Peptidase_M13"/>
    <property type="match status" value="1"/>
</dbReference>
<dbReference type="InterPro" id="IPR000718">
    <property type="entry name" value="Peptidase_M13"/>
</dbReference>
<keyword evidence="6" id="KW-0378">Hydrolase</keyword>
<evidence type="ECO:0000313" key="14">
    <source>
        <dbReference type="Proteomes" id="UP000037069"/>
    </source>
</evidence>
<proteinExistence type="inferred from homology"/>
<evidence type="ECO:0000256" key="5">
    <source>
        <dbReference type="ARBA" id="ARBA00022723"/>
    </source>
</evidence>
<evidence type="ECO:0000256" key="9">
    <source>
        <dbReference type="SAM" id="MobiDB-lite"/>
    </source>
</evidence>
<accession>A0A0L0CFP1</accession>
<feature type="domain" description="Peptidase M13 N-terminal" evidence="12">
    <location>
        <begin position="104"/>
        <end position="567"/>
    </location>
</feature>
<evidence type="ECO:0000256" key="7">
    <source>
        <dbReference type="ARBA" id="ARBA00022833"/>
    </source>
</evidence>
<dbReference type="SUPFAM" id="SSF55486">
    <property type="entry name" value="Metalloproteases ('zincins'), catalytic domain"/>
    <property type="match status" value="1"/>
</dbReference>
<sequence length="799" mass="93185">MEFIKILFNIAFTVLPLLLLLLLQIPAARATTRSSTENNNNNHNIQNAETTTIATTIITTTPTTTATTTNNNKNKNNISTTISIGELRKHEQIIDNSIDFTVDPCDDFYQYACGEWKQQLYHQHHHHYNNADHTEDKSSDGEERKAEQTVKYVNDDAQSDKYDRTLAMIDYLADKEVLKYFNKRNMTKNLNTTTTARTQATTTAPTTKEPDFIIKVYKYYKSCIAIQQYEPIKYLEWLELNEHVKWPSLINTTTTATATTATNSEEHQTNKHDHNADTEGEEDDEIVMDADDDDDDDEVDETKTADEMNDEAAQDYDSSWIITLAKLRKYGMNGIFIEEIIYNTKSFPTKMLLGFNKPTKEGGFKSMKNEHLKIILNNLNLKLSADSYKKLWLQVTKFEWQLTKLNDLSDELGTTMITIAYLPVPWLSDYLKVIFNQTRPLDANMRIVITNVAYFMALDDLLNEYDDNFLNQYLQIRFLWHLYQQEPQHFQPLECIQHIKSFIPLAFDWIYEKQNDYLKPEIPKINVMFNNLRRQFNLTLYNNRNNFDSATLDQLVKKLESIQLYVGSFVDIDGSEFFYENRKFYSSLKLSSAEYYFNHLKMLKFNFEALHFGMQGVSTHSRYYDMQEYNRGLSSAPYFNQRLNTLNIPLSLLRPPLYHKDFTDIYKYSSLGFLIGQTLMYGFNLNGLAKEEHTTKLMQQVKCLGSWQSTEFNDKIADTSGLRLSYHSFFHSHNNNLISNRKKFFLNYAQTFCGSHNSDEALGRSHVNYALAQFAEFAKTFECSPDSHMNPHEKCYLWD</sequence>
<dbReference type="InterPro" id="IPR042089">
    <property type="entry name" value="Peptidase_M13_dom_2"/>
</dbReference>
<dbReference type="Gene3D" id="1.10.1380.10">
    <property type="entry name" value="Neutral endopeptidase , domain2"/>
    <property type="match status" value="2"/>
</dbReference>
<dbReference type="GO" id="GO:0004222">
    <property type="term" value="F:metalloendopeptidase activity"/>
    <property type="evidence" value="ECO:0007669"/>
    <property type="project" value="InterPro"/>
</dbReference>
<comment type="subcellular location">
    <subcellularLocation>
        <location evidence="2">Cell membrane</location>
        <topology evidence="2">Single-pass type II membrane protein</topology>
    </subcellularLocation>
</comment>
<evidence type="ECO:0000259" key="11">
    <source>
        <dbReference type="Pfam" id="PF01431"/>
    </source>
</evidence>
<evidence type="ECO:0000256" key="6">
    <source>
        <dbReference type="ARBA" id="ARBA00022801"/>
    </source>
</evidence>
<evidence type="ECO:0000313" key="13">
    <source>
        <dbReference type="EMBL" id="KNC30309.1"/>
    </source>
</evidence>
<comment type="caution">
    <text evidence="13">The sequence shown here is derived from an EMBL/GenBank/DDBJ whole genome shotgun (WGS) entry which is preliminary data.</text>
</comment>
<name>A0A0L0CFP1_LUCCU</name>
<evidence type="ECO:0000256" key="4">
    <source>
        <dbReference type="ARBA" id="ARBA00022670"/>
    </source>
</evidence>
<keyword evidence="7" id="KW-0862">Zinc</keyword>
<reference evidence="13 14" key="1">
    <citation type="journal article" date="2015" name="Nat. Commun.">
        <title>Lucilia cuprina genome unlocks parasitic fly biology to underpin future interventions.</title>
        <authorList>
            <person name="Anstead C.A."/>
            <person name="Korhonen P.K."/>
            <person name="Young N.D."/>
            <person name="Hall R.S."/>
            <person name="Jex A.R."/>
            <person name="Murali S.C."/>
            <person name="Hughes D.S."/>
            <person name="Lee S.F."/>
            <person name="Perry T."/>
            <person name="Stroehlein A.J."/>
            <person name="Ansell B.R."/>
            <person name="Breugelmans B."/>
            <person name="Hofmann A."/>
            <person name="Qu J."/>
            <person name="Dugan S."/>
            <person name="Lee S.L."/>
            <person name="Chao H."/>
            <person name="Dinh H."/>
            <person name="Han Y."/>
            <person name="Doddapaneni H.V."/>
            <person name="Worley K.C."/>
            <person name="Muzny D.M."/>
            <person name="Ioannidis P."/>
            <person name="Waterhouse R.M."/>
            <person name="Zdobnov E.M."/>
            <person name="James P.J."/>
            <person name="Bagnall N.H."/>
            <person name="Kotze A.C."/>
            <person name="Gibbs R.A."/>
            <person name="Richards S."/>
            <person name="Batterham P."/>
            <person name="Gasser R.B."/>
        </authorList>
    </citation>
    <scope>NUCLEOTIDE SEQUENCE [LARGE SCALE GENOMIC DNA]</scope>
    <source>
        <strain evidence="13 14">LS</strain>
        <tissue evidence="13">Full body</tissue>
    </source>
</reference>
<protein>
    <recommendedName>
        <fullName evidence="15">Endothelin-converting enzyme 1</fullName>
    </recommendedName>
</protein>
<evidence type="ECO:0000256" key="1">
    <source>
        <dbReference type="ARBA" id="ARBA00001947"/>
    </source>
</evidence>
<dbReference type="EMBL" id="JRES01000536">
    <property type="protein sequence ID" value="KNC30309.1"/>
    <property type="molecule type" value="Genomic_DNA"/>
</dbReference>